<evidence type="ECO:0000313" key="4">
    <source>
        <dbReference type="Proteomes" id="UP001199816"/>
    </source>
</evidence>
<organism evidence="3 4">
    <name type="scientific">Niabella pedocola</name>
    <dbReference type="NCBI Taxonomy" id="1752077"/>
    <lineage>
        <taxon>Bacteria</taxon>
        <taxon>Pseudomonadati</taxon>
        <taxon>Bacteroidota</taxon>
        <taxon>Chitinophagia</taxon>
        <taxon>Chitinophagales</taxon>
        <taxon>Chitinophagaceae</taxon>
        <taxon>Niabella</taxon>
    </lineage>
</organism>
<dbReference type="PANTHER" id="PTHR23150:SF19">
    <property type="entry name" value="FORMYLGLYCINE-GENERATING ENZYME"/>
    <property type="match status" value="1"/>
</dbReference>
<evidence type="ECO:0000313" key="3">
    <source>
        <dbReference type="EMBL" id="MCD2423669.1"/>
    </source>
</evidence>
<dbReference type="Proteomes" id="UP001199816">
    <property type="component" value="Unassembled WGS sequence"/>
</dbReference>
<feature type="chain" id="PRO_5047174175" evidence="1">
    <location>
        <begin position="20"/>
        <end position="319"/>
    </location>
</feature>
<feature type="domain" description="Sulfatase-modifying factor enzyme-like" evidence="2">
    <location>
        <begin position="42"/>
        <end position="271"/>
    </location>
</feature>
<dbReference type="InterPro" id="IPR016187">
    <property type="entry name" value="CTDL_fold"/>
</dbReference>
<keyword evidence="1" id="KW-0732">Signal</keyword>
<evidence type="ECO:0000259" key="2">
    <source>
        <dbReference type="Pfam" id="PF03781"/>
    </source>
</evidence>
<reference evidence="3 4" key="1">
    <citation type="submission" date="2021-11" db="EMBL/GenBank/DDBJ databases">
        <title>Genomic of Niabella pedocola.</title>
        <authorList>
            <person name="Wu T."/>
        </authorList>
    </citation>
    <scope>NUCLEOTIDE SEQUENCE [LARGE SCALE GENOMIC DNA]</scope>
    <source>
        <strain evidence="3 4">JCM 31011</strain>
    </source>
</reference>
<dbReference type="EMBL" id="JAJNEC010000005">
    <property type="protein sequence ID" value="MCD2423669.1"/>
    <property type="molecule type" value="Genomic_DNA"/>
</dbReference>
<dbReference type="RefSeq" id="WP_231004930.1">
    <property type="nucleotide sequence ID" value="NZ_JAJNEC010000005.1"/>
</dbReference>
<proteinExistence type="predicted"/>
<accession>A0ABS8PRG6</accession>
<dbReference type="Pfam" id="PF03781">
    <property type="entry name" value="FGE-sulfatase"/>
    <property type="match status" value="1"/>
</dbReference>
<dbReference type="InterPro" id="IPR051043">
    <property type="entry name" value="Sulfatase_Mod_Factor_Kinase"/>
</dbReference>
<dbReference type="SUPFAM" id="SSF56436">
    <property type="entry name" value="C-type lectin-like"/>
    <property type="match status" value="1"/>
</dbReference>
<dbReference type="InterPro" id="IPR042095">
    <property type="entry name" value="SUMF_sf"/>
</dbReference>
<keyword evidence="4" id="KW-1185">Reference proteome</keyword>
<feature type="signal peptide" evidence="1">
    <location>
        <begin position="1"/>
        <end position="19"/>
    </location>
</feature>
<protein>
    <submittedName>
        <fullName evidence="3">Formylglycine-generating enzyme family protein</fullName>
    </submittedName>
</protein>
<dbReference type="Gene3D" id="3.90.1580.10">
    <property type="entry name" value="paralog of FGE (formylglycine-generating enzyme)"/>
    <property type="match status" value="1"/>
</dbReference>
<dbReference type="PANTHER" id="PTHR23150">
    <property type="entry name" value="SULFATASE MODIFYING FACTOR 1, 2"/>
    <property type="match status" value="1"/>
</dbReference>
<name>A0ABS8PRG6_9BACT</name>
<evidence type="ECO:0000256" key="1">
    <source>
        <dbReference type="SAM" id="SignalP"/>
    </source>
</evidence>
<dbReference type="InterPro" id="IPR005532">
    <property type="entry name" value="SUMF_dom"/>
</dbReference>
<sequence length="319" mass="35688">MKKLIAAALLCAGAGALGAQEKKDTEFKKYEQSIPGSSVKFTMVPIPAGSFKMGSASGNTPKDADEQPQVTVKLDAFYMGSHEVSFDEYALFQYDESLGQNVDADAVTRPTAPYIDLTLGMGKEGGFPANSMQQRAAIMYCKWLYTKTGVFYRLPTEAEWEYAARAGSTTPYFFGADAKQLDDYAWYAKNSEDKYHKIGLKKPNPWGLYDIYGNVAEWVLDQYQADYYKTLGKEAANPTRLPSAKNPRIVRGGNYKDDAASLRTANRTESDPIWNRRDPQIPKSKWWNADAPFVGFRLVRPAKQPSAAEIEKFFSTYIL</sequence>
<comment type="caution">
    <text evidence="3">The sequence shown here is derived from an EMBL/GenBank/DDBJ whole genome shotgun (WGS) entry which is preliminary data.</text>
</comment>
<gene>
    <name evidence="3" type="ORF">LQ567_12910</name>
</gene>